<organism evidence="1">
    <name type="scientific">marine sediment metagenome</name>
    <dbReference type="NCBI Taxonomy" id="412755"/>
    <lineage>
        <taxon>unclassified sequences</taxon>
        <taxon>metagenomes</taxon>
        <taxon>ecological metagenomes</taxon>
    </lineage>
</organism>
<name>A0A0F9BRP5_9ZZZZ</name>
<feature type="non-terminal residue" evidence="1">
    <location>
        <position position="1"/>
    </location>
</feature>
<dbReference type="EMBL" id="LAZR01047895">
    <property type="protein sequence ID" value="KKK93159.1"/>
    <property type="molecule type" value="Genomic_DNA"/>
</dbReference>
<evidence type="ECO:0000313" key="1">
    <source>
        <dbReference type="EMBL" id="KKK93159.1"/>
    </source>
</evidence>
<comment type="caution">
    <text evidence="1">The sequence shown here is derived from an EMBL/GenBank/DDBJ whole genome shotgun (WGS) entry which is preliminary data.</text>
</comment>
<protein>
    <submittedName>
        <fullName evidence="1">Uncharacterized protein</fullName>
    </submittedName>
</protein>
<sequence length="43" mass="4738">QSYRSEGGTLHTLSFPRVPAGWYLIVVEGLSSYEGVELAARLQ</sequence>
<dbReference type="AlphaFoldDB" id="A0A0F9BRP5"/>
<accession>A0A0F9BRP5</accession>
<gene>
    <name evidence="1" type="ORF">LCGC14_2695690</name>
</gene>
<reference evidence="1" key="1">
    <citation type="journal article" date="2015" name="Nature">
        <title>Complex archaea that bridge the gap between prokaryotes and eukaryotes.</title>
        <authorList>
            <person name="Spang A."/>
            <person name="Saw J.H."/>
            <person name="Jorgensen S.L."/>
            <person name="Zaremba-Niedzwiedzka K."/>
            <person name="Martijn J."/>
            <person name="Lind A.E."/>
            <person name="van Eijk R."/>
            <person name="Schleper C."/>
            <person name="Guy L."/>
            <person name="Ettema T.J."/>
        </authorList>
    </citation>
    <scope>NUCLEOTIDE SEQUENCE</scope>
</reference>
<proteinExistence type="predicted"/>